<accession>A0A0S2M1R7</accession>
<dbReference type="Gene3D" id="3.90.45.10">
    <property type="entry name" value="Peptide deformylase"/>
    <property type="match status" value="1"/>
</dbReference>
<dbReference type="InterPro" id="IPR036821">
    <property type="entry name" value="Peptide_deformylase_sf"/>
</dbReference>
<dbReference type="PRINTS" id="PR01576">
    <property type="entry name" value="PDEFORMYLASE"/>
</dbReference>
<dbReference type="NCBIfam" id="TIGR00079">
    <property type="entry name" value="pept_deformyl"/>
    <property type="match status" value="1"/>
</dbReference>
<dbReference type="EC" id="3.5.1.88" evidence="6"/>
<comment type="cofactor">
    <cofactor evidence="6">
        <name>Fe(2+)</name>
        <dbReference type="ChEBI" id="CHEBI:29033"/>
    </cofactor>
    <text evidence="6">Binds 1 Fe(2+) ion.</text>
</comment>
<keyword evidence="2 6" id="KW-0479">Metal-binding</keyword>
<protein>
    <recommendedName>
        <fullName evidence="6">Peptide deformylase</fullName>
        <shortName evidence="6">PDF</shortName>
        <ecNumber evidence="6">3.5.1.88</ecNumber>
    </recommendedName>
    <alternativeName>
        <fullName evidence="6">Polypeptide deformylase</fullName>
    </alternativeName>
</protein>
<dbReference type="CDD" id="cd00487">
    <property type="entry name" value="Pep_deformylase"/>
    <property type="match status" value="1"/>
</dbReference>
<dbReference type="RefSeq" id="WP_062290007.1">
    <property type="nucleotide sequence ID" value="NZ_CP013200.1"/>
</dbReference>
<dbReference type="HAMAP" id="MF_00163">
    <property type="entry name" value="Pep_deformylase"/>
    <property type="match status" value="1"/>
</dbReference>
<feature type="binding site" evidence="6">
    <location>
        <position position="131"/>
    </location>
    <ligand>
        <name>Fe cation</name>
        <dbReference type="ChEBI" id="CHEBI:24875"/>
    </ligand>
</feature>
<dbReference type="InterPro" id="IPR023635">
    <property type="entry name" value="Peptide_deformylase"/>
</dbReference>
<evidence type="ECO:0000256" key="5">
    <source>
        <dbReference type="ARBA" id="ARBA00023004"/>
    </source>
</evidence>
<keyword evidence="5 6" id="KW-0408">Iron</keyword>
<evidence type="ECO:0000256" key="1">
    <source>
        <dbReference type="ARBA" id="ARBA00010759"/>
    </source>
</evidence>
<reference evidence="7 8" key="2">
    <citation type="journal article" date="2016" name="J. Biotechnol.">
        <title>Complete genome sequence of Arthrobacter alpinus ERGS4:06, a yellow pigmented bacterium tolerant to cold and radiations isolated from Sikkim Himalaya.</title>
        <authorList>
            <person name="Kumar R."/>
            <person name="Singh D."/>
            <person name="Swarnkar M.K."/>
            <person name="Singh A.K."/>
            <person name="Kumar S."/>
        </authorList>
    </citation>
    <scope>NUCLEOTIDE SEQUENCE [LARGE SCALE GENOMIC DNA]</scope>
    <source>
        <strain evidence="7 8">ERGS4:06</strain>
    </source>
</reference>
<dbReference type="AlphaFoldDB" id="A0A0S2M1R7"/>
<dbReference type="Proteomes" id="UP000059574">
    <property type="component" value="Chromosome"/>
</dbReference>
<dbReference type="NCBIfam" id="NF001159">
    <property type="entry name" value="PRK00150.1-3"/>
    <property type="match status" value="1"/>
</dbReference>
<dbReference type="EMBL" id="CP013200">
    <property type="protein sequence ID" value="ALO67351.1"/>
    <property type="molecule type" value="Genomic_DNA"/>
</dbReference>
<proteinExistence type="inferred from homology"/>
<dbReference type="OrthoDB" id="9804313at2"/>
<evidence type="ECO:0000313" key="7">
    <source>
        <dbReference type="EMBL" id="ALO67351.1"/>
    </source>
</evidence>
<sequence>MAILSIRIIGDPVLRTVAEEVSEFGPELAKLIDDMHQTMRDVRGAGLAAPQIGVNKRIFTYNVDGHDGHIINPVLVASDDFAPGEPEGCLSVPGLGYTVARHRWVRITGVDLHGKPLDMEATGTLAKCFQHETDHLDGKLYVDRLEGEDRKDALRAIRTANYHEVTDETVAKRAKTVGSAFGGSFAAGAGAAQ</sequence>
<name>A0A0S2M1R7_9MICC</name>
<feature type="binding site" evidence="6">
    <location>
        <position position="89"/>
    </location>
    <ligand>
        <name>Fe cation</name>
        <dbReference type="ChEBI" id="CHEBI:24875"/>
    </ligand>
</feature>
<dbReference type="GO" id="GO:0042586">
    <property type="term" value="F:peptide deformylase activity"/>
    <property type="evidence" value="ECO:0007669"/>
    <property type="project" value="UniProtKB-UniRule"/>
</dbReference>
<feature type="binding site" evidence="6">
    <location>
        <position position="135"/>
    </location>
    <ligand>
        <name>Fe cation</name>
        <dbReference type="ChEBI" id="CHEBI:24875"/>
    </ligand>
</feature>
<dbReference type="GO" id="GO:0006412">
    <property type="term" value="P:translation"/>
    <property type="evidence" value="ECO:0007669"/>
    <property type="project" value="UniProtKB-UniRule"/>
</dbReference>
<dbReference type="SUPFAM" id="SSF56420">
    <property type="entry name" value="Peptide deformylase"/>
    <property type="match status" value="1"/>
</dbReference>
<dbReference type="GO" id="GO:0046872">
    <property type="term" value="F:metal ion binding"/>
    <property type="evidence" value="ECO:0007669"/>
    <property type="project" value="UniProtKB-KW"/>
</dbReference>
<gene>
    <name evidence="6" type="primary">def</name>
    <name evidence="7" type="ORF">AS189_13655</name>
</gene>
<dbReference type="PIRSF" id="PIRSF004749">
    <property type="entry name" value="Pep_def"/>
    <property type="match status" value="1"/>
</dbReference>
<dbReference type="PANTHER" id="PTHR10458">
    <property type="entry name" value="PEPTIDE DEFORMYLASE"/>
    <property type="match status" value="1"/>
</dbReference>
<feature type="active site" evidence="6">
    <location>
        <position position="132"/>
    </location>
</feature>
<comment type="function">
    <text evidence="6">Removes the formyl group from the N-terminal Met of newly synthesized proteins. Requires at least a dipeptide for an efficient rate of reaction. N-terminal L-methionine is a prerequisite for activity but the enzyme has broad specificity at other positions.</text>
</comment>
<organism evidence="7 8">
    <name type="scientific">Arthrobacter alpinus</name>
    <dbReference type="NCBI Taxonomy" id="656366"/>
    <lineage>
        <taxon>Bacteria</taxon>
        <taxon>Bacillati</taxon>
        <taxon>Actinomycetota</taxon>
        <taxon>Actinomycetes</taxon>
        <taxon>Micrococcales</taxon>
        <taxon>Micrococcaceae</taxon>
        <taxon>Arthrobacter</taxon>
    </lineage>
</organism>
<keyword evidence="3 6" id="KW-0378">Hydrolase</keyword>
<evidence type="ECO:0000256" key="4">
    <source>
        <dbReference type="ARBA" id="ARBA00022917"/>
    </source>
</evidence>
<reference evidence="8" key="1">
    <citation type="submission" date="2015-11" db="EMBL/GenBank/DDBJ databases">
        <authorList>
            <person name="Kumar R."/>
            <person name="Singh D."/>
            <person name="Swarnkar M.K."/>
            <person name="Singh A.K."/>
            <person name="Kumar S."/>
        </authorList>
    </citation>
    <scope>NUCLEOTIDE SEQUENCE [LARGE SCALE GENOMIC DNA]</scope>
    <source>
        <strain evidence="8">ERGS4:06</strain>
    </source>
</reference>
<keyword evidence="4 6" id="KW-0648">Protein biosynthesis</keyword>
<comment type="similarity">
    <text evidence="1 6">Belongs to the polypeptide deformylase family.</text>
</comment>
<comment type="catalytic activity">
    <reaction evidence="6">
        <text>N-terminal N-formyl-L-methionyl-[peptide] + H2O = N-terminal L-methionyl-[peptide] + formate</text>
        <dbReference type="Rhea" id="RHEA:24420"/>
        <dbReference type="Rhea" id="RHEA-COMP:10639"/>
        <dbReference type="Rhea" id="RHEA-COMP:10640"/>
        <dbReference type="ChEBI" id="CHEBI:15377"/>
        <dbReference type="ChEBI" id="CHEBI:15740"/>
        <dbReference type="ChEBI" id="CHEBI:49298"/>
        <dbReference type="ChEBI" id="CHEBI:64731"/>
        <dbReference type="EC" id="3.5.1.88"/>
    </reaction>
</comment>
<evidence type="ECO:0000256" key="2">
    <source>
        <dbReference type="ARBA" id="ARBA00022723"/>
    </source>
</evidence>
<dbReference type="PANTHER" id="PTHR10458:SF2">
    <property type="entry name" value="PEPTIDE DEFORMYLASE, MITOCHONDRIAL"/>
    <property type="match status" value="1"/>
</dbReference>
<evidence type="ECO:0000313" key="8">
    <source>
        <dbReference type="Proteomes" id="UP000059574"/>
    </source>
</evidence>
<evidence type="ECO:0000256" key="3">
    <source>
        <dbReference type="ARBA" id="ARBA00022801"/>
    </source>
</evidence>
<dbReference type="Pfam" id="PF01327">
    <property type="entry name" value="Pep_deformylase"/>
    <property type="match status" value="1"/>
</dbReference>
<evidence type="ECO:0000256" key="6">
    <source>
        <dbReference type="HAMAP-Rule" id="MF_00163"/>
    </source>
</evidence>